<evidence type="ECO:0000256" key="3">
    <source>
        <dbReference type="ARBA" id="ARBA00022692"/>
    </source>
</evidence>
<organism evidence="7 8">
    <name type="scientific">Azospirillum brasilense</name>
    <dbReference type="NCBI Taxonomy" id="192"/>
    <lineage>
        <taxon>Bacteria</taxon>
        <taxon>Pseudomonadati</taxon>
        <taxon>Pseudomonadota</taxon>
        <taxon>Alphaproteobacteria</taxon>
        <taxon>Rhodospirillales</taxon>
        <taxon>Azospirillaceae</taxon>
        <taxon>Azospirillum</taxon>
    </lineage>
</organism>
<dbReference type="AlphaFoldDB" id="A0A235HJU3"/>
<evidence type="ECO:0000256" key="6">
    <source>
        <dbReference type="SAM" id="Phobius"/>
    </source>
</evidence>
<name>A0A235HJU3_AZOBR</name>
<comment type="caution">
    <text evidence="7">The sequence shown here is derived from an EMBL/GenBank/DDBJ whole genome shotgun (WGS) entry which is preliminary data.</text>
</comment>
<comment type="subcellular location">
    <subcellularLocation>
        <location evidence="1">Cell membrane</location>
        <topology evidence="1">Multi-pass membrane protein</topology>
    </subcellularLocation>
</comment>
<evidence type="ECO:0000256" key="4">
    <source>
        <dbReference type="ARBA" id="ARBA00022989"/>
    </source>
</evidence>
<accession>A0A235HJU3</accession>
<dbReference type="InterPro" id="IPR043428">
    <property type="entry name" value="LivM-like"/>
</dbReference>
<feature type="transmembrane region" description="Helical" evidence="6">
    <location>
        <begin position="111"/>
        <end position="132"/>
    </location>
</feature>
<evidence type="ECO:0000256" key="5">
    <source>
        <dbReference type="ARBA" id="ARBA00023136"/>
    </source>
</evidence>
<keyword evidence="5 6" id="KW-0472">Membrane</keyword>
<feature type="transmembrane region" description="Helical" evidence="6">
    <location>
        <begin position="235"/>
        <end position="260"/>
    </location>
</feature>
<gene>
    <name evidence="7" type="ORF">CHT98_03435</name>
</gene>
<dbReference type="CDD" id="cd06581">
    <property type="entry name" value="TM_PBP1_LivM_like"/>
    <property type="match status" value="1"/>
</dbReference>
<feature type="transmembrane region" description="Helical" evidence="6">
    <location>
        <begin position="272"/>
        <end position="297"/>
    </location>
</feature>
<dbReference type="Pfam" id="PF02653">
    <property type="entry name" value="BPD_transp_2"/>
    <property type="match status" value="1"/>
</dbReference>
<proteinExistence type="predicted"/>
<feature type="transmembrane region" description="Helical" evidence="6">
    <location>
        <begin position="73"/>
        <end position="91"/>
    </location>
</feature>
<dbReference type="PANTHER" id="PTHR30482">
    <property type="entry name" value="HIGH-AFFINITY BRANCHED-CHAIN AMINO ACID TRANSPORT SYSTEM PERMEASE"/>
    <property type="match status" value="1"/>
</dbReference>
<keyword evidence="4 6" id="KW-1133">Transmembrane helix</keyword>
<sequence length="344" mass="36338">MSRPSMPPTAPRTALLTRPRIALLVLLAVALALPTVADWMGEPFYVRLATRILVFALAAVSLDLILGFGGMVSFGHAAFIGIGGYAVGILFAHQSDGSTLFGFPGTVNGLIVWPLAMLAGALAALPVGAISLRTTGVPFIMITLAFAQMLFYLMTGLKAYGGDDGIALWSRSTLPAPLNIADHTTFYYVVLGLLVAALALGWRLVNSRFGRVIRGAKDNERRMAALGYPVTRYKLVAFVIAGALAGLAGALLANATMFVGPQYLHWSRSGDLIVMVVLGGIGTLIGPVLGAAALLLLEEFVPELMDLAHAGLGEHWKIVLGPVLILLVLYARKGLWGVVAGRRP</sequence>
<dbReference type="Proteomes" id="UP000215367">
    <property type="component" value="Unassembled WGS sequence"/>
</dbReference>
<feature type="transmembrane region" description="Helical" evidence="6">
    <location>
        <begin position="318"/>
        <end position="339"/>
    </location>
</feature>
<feature type="transmembrane region" description="Helical" evidence="6">
    <location>
        <begin position="48"/>
        <end position="66"/>
    </location>
</feature>
<evidence type="ECO:0000256" key="1">
    <source>
        <dbReference type="ARBA" id="ARBA00004651"/>
    </source>
</evidence>
<dbReference type="GO" id="GO:0015658">
    <property type="term" value="F:branched-chain amino acid transmembrane transporter activity"/>
    <property type="evidence" value="ECO:0007669"/>
    <property type="project" value="InterPro"/>
</dbReference>
<keyword evidence="3 6" id="KW-0812">Transmembrane</keyword>
<evidence type="ECO:0000313" key="7">
    <source>
        <dbReference type="EMBL" id="OYD85982.1"/>
    </source>
</evidence>
<dbReference type="GO" id="GO:0005886">
    <property type="term" value="C:plasma membrane"/>
    <property type="evidence" value="ECO:0007669"/>
    <property type="project" value="UniProtKB-SubCell"/>
</dbReference>
<dbReference type="InterPro" id="IPR001851">
    <property type="entry name" value="ABC_transp_permease"/>
</dbReference>
<dbReference type="PANTHER" id="PTHR30482:SF17">
    <property type="entry name" value="ABC TRANSPORTER ATP-BINDING PROTEIN"/>
    <property type="match status" value="1"/>
</dbReference>
<protein>
    <submittedName>
        <fullName evidence="7">Branched-chain amino acid ABC transporter permease</fullName>
    </submittedName>
</protein>
<evidence type="ECO:0000313" key="8">
    <source>
        <dbReference type="Proteomes" id="UP000215367"/>
    </source>
</evidence>
<reference evidence="7 8" key="1">
    <citation type="submission" date="2017-07" db="EMBL/GenBank/DDBJ databases">
        <title>Whole genome sequence of Azospirillum brasilense 2A1, a potential biofertilizer strain.</title>
        <authorList>
            <person name="Fontana C.A."/>
            <person name="Toffoli L.M."/>
            <person name="Salazar S.M."/>
            <person name="Puglisi E."/>
            <person name="Pedraza R."/>
            <person name="Bassi D."/>
            <person name="Cocconcelli P.S."/>
        </authorList>
    </citation>
    <scope>NUCLEOTIDE SEQUENCE [LARGE SCALE GENOMIC DNA]</scope>
    <source>
        <strain evidence="7 8">2A1</strain>
    </source>
</reference>
<feature type="transmembrane region" description="Helical" evidence="6">
    <location>
        <begin position="139"/>
        <end position="160"/>
    </location>
</feature>
<feature type="transmembrane region" description="Helical" evidence="6">
    <location>
        <begin position="185"/>
        <end position="205"/>
    </location>
</feature>
<keyword evidence="2" id="KW-1003">Cell membrane</keyword>
<dbReference type="EMBL" id="NOWT01000002">
    <property type="protein sequence ID" value="OYD85982.1"/>
    <property type="molecule type" value="Genomic_DNA"/>
</dbReference>
<evidence type="ECO:0000256" key="2">
    <source>
        <dbReference type="ARBA" id="ARBA00022475"/>
    </source>
</evidence>